<dbReference type="CDD" id="cd05251">
    <property type="entry name" value="NmrA_like_SDR_a"/>
    <property type="match status" value="1"/>
</dbReference>
<evidence type="ECO:0000256" key="1">
    <source>
        <dbReference type="ARBA" id="ARBA00006328"/>
    </source>
</evidence>
<evidence type="ECO:0000259" key="3">
    <source>
        <dbReference type="Pfam" id="PF05368"/>
    </source>
</evidence>
<reference evidence="4" key="1">
    <citation type="journal article" date="2023" name="Mol. Phylogenet. Evol.">
        <title>Genome-scale phylogeny and comparative genomics of the fungal order Sordariales.</title>
        <authorList>
            <person name="Hensen N."/>
            <person name="Bonometti L."/>
            <person name="Westerberg I."/>
            <person name="Brannstrom I.O."/>
            <person name="Guillou S."/>
            <person name="Cros-Aarteil S."/>
            <person name="Calhoun S."/>
            <person name="Haridas S."/>
            <person name="Kuo A."/>
            <person name="Mondo S."/>
            <person name="Pangilinan J."/>
            <person name="Riley R."/>
            <person name="LaButti K."/>
            <person name="Andreopoulos B."/>
            <person name="Lipzen A."/>
            <person name="Chen C."/>
            <person name="Yan M."/>
            <person name="Daum C."/>
            <person name="Ng V."/>
            <person name="Clum A."/>
            <person name="Steindorff A."/>
            <person name="Ohm R.A."/>
            <person name="Martin F."/>
            <person name="Silar P."/>
            <person name="Natvig D.O."/>
            <person name="Lalanne C."/>
            <person name="Gautier V."/>
            <person name="Ament-Velasquez S.L."/>
            <person name="Kruys A."/>
            <person name="Hutchinson M.I."/>
            <person name="Powell A.J."/>
            <person name="Barry K."/>
            <person name="Miller A.N."/>
            <person name="Grigoriev I.V."/>
            <person name="Debuchy R."/>
            <person name="Gladieux P."/>
            <person name="Hiltunen Thoren M."/>
            <person name="Johannesson H."/>
        </authorList>
    </citation>
    <scope>NUCLEOTIDE SEQUENCE</scope>
    <source>
        <strain evidence="4">CBS 232.78</strain>
    </source>
</reference>
<organism evidence="4 5">
    <name type="scientific">Podospora didyma</name>
    <dbReference type="NCBI Taxonomy" id="330526"/>
    <lineage>
        <taxon>Eukaryota</taxon>
        <taxon>Fungi</taxon>
        <taxon>Dikarya</taxon>
        <taxon>Ascomycota</taxon>
        <taxon>Pezizomycotina</taxon>
        <taxon>Sordariomycetes</taxon>
        <taxon>Sordariomycetidae</taxon>
        <taxon>Sordariales</taxon>
        <taxon>Podosporaceae</taxon>
        <taxon>Podospora</taxon>
    </lineage>
</organism>
<evidence type="ECO:0000313" key="4">
    <source>
        <dbReference type="EMBL" id="KAK3367855.1"/>
    </source>
</evidence>
<dbReference type="Pfam" id="PF05368">
    <property type="entry name" value="NmrA"/>
    <property type="match status" value="1"/>
</dbReference>
<keyword evidence="5" id="KW-1185">Reference proteome</keyword>
<reference evidence="4" key="2">
    <citation type="submission" date="2023-06" db="EMBL/GenBank/DDBJ databases">
        <authorList>
            <consortium name="Lawrence Berkeley National Laboratory"/>
            <person name="Haridas S."/>
            <person name="Hensen N."/>
            <person name="Bonometti L."/>
            <person name="Westerberg I."/>
            <person name="Brannstrom I.O."/>
            <person name="Guillou S."/>
            <person name="Cros-Aarteil S."/>
            <person name="Calhoun S."/>
            <person name="Kuo A."/>
            <person name="Mondo S."/>
            <person name="Pangilinan J."/>
            <person name="Riley R."/>
            <person name="LaButti K."/>
            <person name="Andreopoulos B."/>
            <person name="Lipzen A."/>
            <person name="Chen C."/>
            <person name="Yanf M."/>
            <person name="Daum C."/>
            <person name="Ng V."/>
            <person name="Clum A."/>
            <person name="Steindorff A."/>
            <person name="Ohm R."/>
            <person name="Martin F."/>
            <person name="Silar P."/>
            <person name="Natvig D."/>
            <person name="Lalanne C."/>
            <person name="Gautier V."/>
            <person name="Ament-velasquez S.L."/>
            <person name="Kruys A."/>
            <person name="Hutchinson M.I."/>
            <person name="Powell A.J."/>
            <person name="Barry K."/>
            <person name="Miller A.N."/>
            <person name="Grigoriev I.V."/>
            <person name="Debuchy R."/>
            <person name="Gladieux P."/>
            <person name="Thoren M.H."/>
            <person name="Johannesson H."/>
        </authorList>
    </citation>
    <scope>NUCLEOTIDE SEQUENCE</scope>
    <source>
        <strain evidence="4">CBS 232.78</strain>
    </source>
</reference>
<gene>
    <name evidence="4" type="ORF">B0H63DRAFT_87109</name>
</gene>
<name>A0AAE0K1J1_9PEZI</name>
<dbReference type="PANTHER" id="PTHR42748:SF26">
    <property type="entry name" value="NMRA-LIKE DOMAIN-CONTAINING PROTEIN"/>
    <property type="match status" value="1"/>
</dbReference>
<sequence>MTTEKRLIVVVGATGNQGGSVARRFLKDPRFTVRGLTRNTSSPAAQELAALGAEMVAIDLDDVETLKPAFKGANVIFSVTQYWEPFFRPDHRALAKEQGITCRKFAYDTELRHGKNIADAAATTVDSLDPNGFLASTTSSARRCSNGRFQDLYHYDAKADIFPYYVAESLPALHAKASYIQTGFFMTSHQILPNSYFNKQPDGSFEMRFCMPATKTTPQLDVNRDTGNFVYAVYQRPPGGEYMAAGSQISWGDYIALWSKVTGVKAVYKEVTYDEQVAAEDDYDKGVEIALMFDYSGNPGYDGGVDLLTFEDLRKDGIDCPMTSLEEFFRAQDWSAIINKPVDTR</sequence>
<dbReference type="PANTHER" id="PTHR42748">
    <property type="entry name" value="NITROGEN METABOLITE REPRESSION PROTEIN NMRA FAMILY MEMBER"/>
    <property type="match status" value="1"/>
</dbReference>
<dbReference type="EMBL" id="JAULSW010000011">
    <property type="protein sequence ID" value="KAK3367855.1"/>
    <property type="molecule type" value="Genomic_DNA"/>
</dbReference>
<comment type="caution">
    <text evidence="4">The sequence shown here is derived from an EMBL/GenBank/DDBJ whole genome shotgun (WGS) entry which is preliminary data.</text>
</comment>
<keyword evidence="2" id="KW-0521">NADP</keyword>
<dbReference type="GO" id="GO:0005634">
    <property type="term" value="C:nucleus"/>
    <property type="evidence" value="ECO:0007669"/>
    <property type="project" value="TreeGrafter"/>
</dbReference>
<proteinExistence type="inferred from homology"/>
<protein>
    <submittedName>
        <fullName evidence="4">NAD(P)-binding protein</fullName>
    </submittedName>
</protein>
<feature type="domain" description="NmrA-like" evidence="3">
    <location>
        <begin position="5"/>
        <end position="307"/>
    </location>
</feature>
<comment type="similarity">
    <text evidence="1">Belongs to the NmrA-type oxidoreductase family.</text>
</comment>
<dbReference type="SUPFAM" id="SSF51735">
    <property type="entry name" value="NAD(P)-binding Rossmann-fold domains"/>
    <property type="match status" value="1"/>
</dbReference>
<dbReference type="Proteomes" id="UP001285441">
    <property type="component" value="Unassembled WGS sequence"/>
</dbReference>
<dbReference type="InterPro" id="IPR051164">
    <property type="entry name" value="NmrA-like_oxidored"/>
</dbReference>
<accession>A0AAE0K1J1</accession>
<dbReference type="InterPro" id="IPR036291">
    <property type="entry name" value="NAD(P)-bd_dom_sf"/>
</dbReference>
<dbReference type="Gene3D" id="3.90.25.10">
    <property type="entry name" value="UDP-galactose 4-epimerase, domain 1"/>
    <property type="match status" value="1"/>
</dbReference>
<evidence type="ECO:0000313" key="5">
    <source>
        <dbReference type="Proteomes" id="UP001285441"/>
    </source>
</evidence>
<dbReference type="InterPro" id="IPR008030">
    <property type="entry name" value="NmrA-like"/>
</dbReference>
<dbReference type="AlphaFoldDB" id="A0AAE0K1J1"/>
<evidence type="ECO:0000256" key="2">
    <source>
        <dbReference type="ARBA" id="ARBA00022857"/>
    </source>
</evidence>
<dbReference type="Gene3D" id="3.40.50.720">
    <property type="entry name" value="NAD(P)-binding Rossmann-like Domain"/>
    <property type="match status" value="1"/>
</dbReference>